<gene>
    <name evidence="4" type="primary">cpaB</name>
    <name evidence="4" type="ORF">HH212_24800</name>
</gene>
<dbReference type="CDD" id="cd11614">
    <property type="entry name" value="SAF_CpaB_FlgA_like"/>
    <property type="match status" value="1"/>
</dbReference>
<evidence type="ECO:0000259" key="3">
    <source>
        <dbReference type="Pfam" id="PF16976"/>
    </source>
</evidence>
<dbReference type="NCBIfam" id="TIGR03177">
    <property type="entry name" value="pilus_cpaB"/>
    <property type="match status" value="1"/>
</dbReference>
<protein>
    <submittedName>
        <fullName evidence="4">Flp pilus assembly protein CpaB</fullName>
    </submittedName>
</protein>
<feature type="region of interest" description="Disordered" evidence="1">
    <location>
        <begin position="327"/>
        <end position="371"/>
    </location>
</feature>
<feature type="domain" description="Flp pilus assembly protein RcpC/CpaB" evidence="3">
    <location>
        <begin position="131"/>
        <end position="264"/>
    </location>
</feature>
<feature type="compositionally biased region" description="Polar residues" evidence="1">
    <location>
        <begin position="352"/>
        <end position="363"/>
    </location>
</feature>
<dbReference type="RefSeq" id="WP_170204910.1">
    <property type="nucleotide sequence ID" value="NZ_CP051685.1"/>
</dbReference>
<name>A0A7Z2ZUW0_9BURK</name>
<organism evidence="4 5">
    <name type="scientific">Massilia forsythiae</name>
    <dbReference type="NCBI Taxonomy" id="2728020"/>
    <lineage>
        <taxon>Bacteria</taxon>
        <taxon>Pseudomonadati</taxon>
        <taxon>Pseudomonadota</taxon>
        <taxon>Betaproteobacteria</taxon>
        <taxon>Burkholderiales</taxon>
        <taxon>Oxalobacteraceae</taxon>
        <taxon>Telluria group</taxon>
        <taxon>Massilia</taxon>
    </lineage>
</organism>
<keyword evidence="2" id="KW-0472">Membrane</keyword>
<dbReference type="InterPro" id="IPR017592">
    <property type="entry name" value="Pilus_assmbl_Flp-typ_CpaB"/>
</dbReference>
<proteinExistence type="predicted"/>
<evidence type="ECO:0000313" key="5">
    <source>
        <dbReference type="Proteomes" id="UP000502415"/>
    </source>
</evidence>
<dbReference type="Proteomes" id="UP000502415">
    <property type="component" value="Chromosome"/>
</dbReference>
<dbReference type="Pfam" id="PF16976">
    <property type="entry name" value="RcpC"/>
    <property type="match status" value="1"/>
</dbReference>
<keyword evidence="5" id="KW-1185">Reference proteome</keyword>
<dbReference type="InterPro" id="IPR031571">
    <property type="entry name" value="RcpC_dom"/>
</dbReference>
<dbReference type="AlphaFoldDB" id="A0A7Z2ZUW0"/>
<dbReference type="EMBL" id="CP051685">
    <property type="protein sequence ID" value="QJE02829.1"/>
    <property type="molecule type" value="Genomic_DNA"/>
</dbReference>
<accession>A0A7Z2ZUW0</accession>
<reference evidence="4 5" key="1">
    <citation type="submission" date="2020-04" db="EMBL/GenBank/DDBJ databases">
        <title>Genome sequencing of novel species.</title>
        <authorList>
            <person name="Heo J."/>
            <person name="Kim S.-J."/>
            <person name="Kim J.-S."/>
            <person name="Hong S.-B."/>
            <person name="Kwon S.-W."/>
        </authorList>
    </citation>
    <scope>NUCLEOTIDE SEQUENCE [LARGE SCALE GENOMIC DNA]</scope>
    <source>
        <strain evidence="4 5">GN2-R2</strain>
    </source>
</reference>
<feature type="transmembrane region" description="Helical" evidence="2">
    <location>
        <begin position="16"/>
        <end position="37"/>
    </location>
</feature>
<evidence type="ECO:0000256" key="1">
    <source>
        <dbReference type="SAM" id="MobiDB-lite"/>
    </source>
</evidence>
<dbReference type="KEGG" id="mfy:HH212_24800"/>
<keyword evidence="2" id="KW-0812">Transmembrane</keyword>
<evidence type="ECO:0000256" key="2">
    <source>
        <dbReference type="SAM" id="Phobius"/>
    </source>
</evidence>
<evidence type="ECO:0000313" key="4">
    <source>
        <dbReference type="EMBL" id="QJE02829.1"/>
    </source>
</evidence>
<keyword evidence="2" id="KW-1133">Transmembrane helix</keyword>
<sequence>MATSPPARLNKFKSPIVLLAIAALMAAAVAWFAYVYLQQREASMKAEIAAKGKRSATQMVTVAVPVVDAKEGTVLNRTNFVSRPVEADLVYPDSILADDFLTMEGMKLARPVLRGRPLRLTDLMAPEVRDVATILPAGQRALTIEIDNVNSIAQTLRPNHRIDLFLLSKVPKRPQGSNTSDGPESAEADIDQASLYMQDLVVLATGTDFQDVNQPDIRTANMVRPGEVQGKDKSFDTVTVLVSPREAARLLIGQKMGTYRIALRGSTDRAPVALAAVRGTELLPGARRDRNAGIEFIVGGKEKLISQLSVPPSMDMARALRQAGAQNAAAVPNAGSTQGMPSSDTSERNAAPTFQLTPVTRANSPVPALRR</sequence>